<evidence type="ECO:0000256" key="4">
    <source>
        <dbReference type="ARBA" id="ARBA00022475"/>
    </source>
</evidence>
<keyword evidence="11" id="KW-0675">Receptor</keyword>
<evidence type="ECO:0000256" key="7">
    <source>
        <dbReference type="ARBA" id="ARBA00022729"/>
    </source>
</evidence>
<evidence type="ECO:0000313" key="17">
    <source>
        <dbReference type="EMBL" id="OXU29331.1"/>
    </source>
</evidence>
<evidence type="ECO:0000256" key="3">
    <source>
        <dbReference type="ARBA" id="ARBA00004373"/>
    </source>
</evidence>
<dbReference type="GO" id="GO:0098588">
    <property type="term" value="C:bounding membrane of organelle"/>
    <property type="evidence" value="ECO:0007669"/>
    <property type="project" value="UniProtKB-ARBA"/>
</dbReference>
<feature type="compositionally biased region" description="Polar residues" evidence="12">
    <location>
        <begin position="277"/>
        <end position="290"/>
    </location>
</feature>
<evidence type="ECO:0000256" key="14">
    <source>
        <dbReference type="SAM" id="SignalP"/>
    </source>
</evidence>
<organism evidence="17 18">
    <name type="scientific">Trichomalopsis sarcophagae</name>
    <dbReference type="NCBI Taxonomy" id="543379"/>
    <lineage>
        <taxon>Eukaryota</taxon>
        <taxon>Metazoa</taxon>
        <taxon>Ecdysozoa</taxon>
        <taxon>Arthropoda</taxon>
        <taxon>Hexapoda</taxon>
        <taxon>Insecta</taxon>
        <taxon>Pterygota</taxon>
        <taxon>Neoptera</taxon>
        <taxon>Endopterygota</taxon>
        <taxon>Hymenoptera</taxon>
        <taxon>Apocrita</taxon>
        <taxon>Proctotrupomorpha</taxon>
        <taxon>Chalcidoidea</taxon>
        <taxon>Pteromalidae</taxon>
        <taxon>Pteromalinae</taxon>
        <taxon>Trichomalopsis</taxon>
    </lineage>
</organism>
<dbReference type="Proteomes" id="UP000215335">
    <property type="component" value="Unassembled WGS sequence"/>
</dbReference>
<evidence type="ECO:0000256" key="2">
    <source>
        <dbReference type="ARBA" id="ARBA00004251"/>
    </source>
</evidence>
<evidence type="ECO:0000256" key="9">
    <source>
        <dbReference type="ARBA" id="ARBA00022989"/>
    </source>
</evidence>
<keyword evidence="18" id="KW-1185">Reference proteome</keyword>
<feature type="compositionally biased region" description="Basic and acidic residues" evidence="12">
    <location>
        <begin position="262"/>
        <end position="276"/>
    </location>
</feature>
<keyword evidence="9 13" id="KW-1133">Transmembrane helix</keyword>
<proteinExistence type="predicted"/>
<feature type="transmembrane region" description="Helical" evidence="13">
    <location>
        <begin position="381"/>
        <end position="405"/>
    </location>
</feature>
<feature type="domain" description="Renin receptor-like C-terminal transmembrane spanning segment" evidence="15">
    <location>
        <begin position="360"/>
        <end position="426"/>
    </location>
</feature>
<dbReference type="GO" id="GO:0031982">
    <property type="term" value="C:vesicle"/>
    <property type="evidence" value="ECO:0007669"/>
    <property type="project" value="UniProtKB-SubCell"/>
</dbReference>
<dbReference type="STRING" id="543379.A0A232FEZ2"/>
<feature type="signal peptide" evidence="14">
    <location>
        <begin position="1"/>
        <end position="18"/>
    </location>
</feature>
<feature type="domain" description="Renin receptor N-terminal" evidence="16">
    <location>
        <begin position="19"/>
        <end position="249"/>
    </location>
</feature>
<keyword evidence="6 13" id="KW-0812">Transmembrane</keyword>
<dbReference type="Pfam" id="PF25294">
    <property type="entry name" value="RENR_N"/>
    <property type="match status" value="1"/>
</dbReference>
<dbReference type="EMBL" id="NNAY01000306">
    <property type="protein sequence ID" value="OXU29331.1"/>
    <property type="molecule type" value="Genomic_DNA"/>
</dbReference>
<protein>
    <recommendedName>
        <fullName evidence="19">Renin receptor</fullName>
    </recommendedName>
</protein>
<evidence type="ECO:0000256" key="8">
    <source>
        <dbReference type="ARBA" id="ARBA00022824"/>
    </source>
</evidence>
<sequence>MLTRFLWAFATLVVFVQASGDFILLHTPDSVIFKGNKEIDQSLLKEVFSAALGFTVKQRGTWNGMSLTNPFNLPEAVVSIAVEGVDSLGAIKGKKYPLNVDEVEETTWQALSGRLEERDNDNSLVRIYLGDGLDALGQSALGELKPTSIDESSLKALSLKNDEDRKFLEEIQLLRAIAKKVPSAVSADGKPDVYWLVVSGLKPVFDIHGKNSVAAKEALTLLNEALHDVNKAFMDAYKNQVLIAVFTNDASQVRHTRSLHERFERQAVMDPPKNDSEGASSKVENTSSSPKRVFEDKSEEKENLPDEKNNEHDKHTEDENKDNTSHEHADNDIDNTNTITLTPEYTTTTITPNSEHKEQHFTKLDDMEMNMAKKYQSEYSAIFNIILWFGVVFFFSLLAICITIAEMDPGRDSIIYRMTSNRMKKDN</sequence>
<evidence type="ECO:0000259" key="16">
    <source>
        <dbReference type="Pfam" id="PF25294"/>
    </source>
</evidence>
<feature type="region of interest" description="Disordered" evidence="12">
    <location>
        <begin position="262"/>
        <end position="339"/>
    </location>
</feature>
<dbReference type="PANTHER" id="PTHR13351:SF1">
    <property type="entry name" value="RENIN RECEPTOR"/>
    <property type="match status" value="1"/>
</dbReference>
<dbReference type="GO" id="GO:0009897">
    <property type="term" value="C:external side of plasma membrane"/>
    <property type="evidence" value="ECO:0007669"/>
    <property type="project" value="TreeGrafter"/>
</dbReference>
<evidence type="ECO:0000256" key="1">
    <source>
        <dbReference type="ARBA" id="ARBA00004115"/>
    </source>
</evidence>
<reference evidence="17 18" key="1">
    <citation type="journal article" date="2017" name="Curr. Biol.">
        <title>The Evolution of Venom by Co-option of Single-Copy Genes.</title>
        <authorList>
            <person name="Martinson E.O."/>
            <person name="Mrinalini"/>
            <person name="Kelkar Y.D."/>
            <person name="Chang C.H."/>
            <person name="Werren J.H."/>
        </authorList>
    </citation>
    <scope>NUCLEOTIDE SEQUENCE [LARGE SCALE GENOMIC DNA]</scope>
    <source>
        <strain evidence="17 18">Alberta</strain>
        <tissue evidence="17">Whole body</tissue>
    </source>
</reference>
<evidence type="ECO:0000313" key="18">
    <source>
        <dbReference type="Proteomes" id="UP000215335"/>
    </source>
</evidence>
<evidence type="ECO:0000256" key="12">
    <source>
        <dbReference type="SAM" id="MobiDB-lite"/>
    </source>
</evidence>
<evidence type="ECO:0000256" key="10">
    <source>
        <dbReference type="ARBA" id="ARBA00023136"/>
    </source>
</evidence>
<evidence type="ECO:0000256" key="6">
    <source>
        <dbReference type="ARBA" id="ARBA00022692"/>
    </source>
</evidence>
<evidence type="ECO:0000256" key="5">
    <source>
        <dbReference type="ARBA" id="ARBA00022685"/>
    </source>
</evidence>
<keyword evidence="8" id="KW-0256">Endoplasmic reticulum</keyword>
<keyword evidence="7 14" id="KW-0732">Signal</keyword>
<name>A0A232FEZ2_9HYME</name>
<dbReference type="InterPro" id="IPR057318">
    <property type="entry name" value="RENR_N"/>
</dbReference>
<accession>A0A232FEZ2</accession>
<keyword evidence="4" id="KW-1003">Cell membrane</keyword>
<keyword evidence="5" id="KW-0165">Cleavage on pair of basic residues</keyword>
<evidence type="ECO:0000256" key="11">
    <source>
        <dbReference type="ARBA" id="ARBA00023170"/>
    </source>
</evidence>
<comment type="subcellular location">
    <subcellularLocation>
        <location evidence="2">Cell membrane</location>
        <topology evidence="2">Single-pass type I membrane protein</topology>
    </subcellularLocation>
    <subcellularLocation>
        <location evidence="1">Endoplasmic reticulum membrane</location>
        <topology evidence="1">Single-pass type I membrane protein</topology>
    </subcellularLocation>
    <subcellularLocation>
        <location evidence="3">Vesicle</location>
    </subcellularLocation>
</comment>
<dbReference type="OrthoDB" id="7866065at2759"/>
<comment type="caution">
    <text evidence="17">The sequence shown here is derived from an EMBL/GenBank/DDBJ whole genome shotgun (WGS) entry which is preliminary data.</text>
</comment>
<dbReference type="InterPro" id="IPR012493">
    <property type="entry name" value="Renin_rcpt"/>
</dbReference>
<gene>
    <name evidence="17" type="ORF">TSAR_006533</name>
</gene>
<dbReference type="GO" id="GO:0005789">
    <property type="term" value="C:endoplasmic reticulum membrane"/>
    <property type="evidence" value="ECO:0007669"/>
    <property type="project" value="UniProtKB-SubCell"/>
</dbReference>
<dbReference type="GO" id="GO:0038023">
    <property type="term" value="F:signaling receptor activity"/>
    <property type="evidence" value="ECO:0007669"/>
    <property type="project" value="InterPro"/>
</dbReference>
<evidence type="ECO:0008006" key="19">
    <source>
        <dbReference type="Google" id="ProtNLM"/>
    </source>
</evidence>
<dbReference type="Pfam" id="PF07850">
    <property type="entry name" value="Renin_r"/>
    <property type="match status" value="1"/>
</dbReference>
<feature type="compositionally biased region" description="Basic and acidic residues" evidence="12">
    <location>
        <begin position="292"/>
        <end position="331"/>
    </location>
</feature>
<dbReference type="GO" id="GO:0030177">
    <property type="term" value="P:positive regulation of Wnt signaling pathway"/>
    <property type="evidence" value="ECO:0007669"/>
    <property type="project" value="TreeGrafter"/>
</dbReference>
<feature type="chain" id="PRO_5012827818" description="Renin receptor" evidence="14">
    <location>
        <begin position="19"/>
        <end position="427"/>
    </location>
</feature>
<dbReference type="PANTHER" id="PTHR13351">
    <property type="entry name" value="RENIN RECEPTOR"/>
    <property type="match status" value="1"/>
</dbReference>
<keyword evidence="10 13" id="KW-0472">Membrane</keyword>
<evidence type="ECO:0000259" key="15">
    <source>
        <dbReference type="Pfam" id="PF07850"/>
    </source>
</evidence>
<dbReference type="InterPro" id="IPR056780">
    <property type="entry name" value="Renin_r_C"/>
</dbReference>
<dbReference type="AlphaFoldDB" id="A0A232FEZ2"/>
<evidence type="ECO:0000256" key="13">
    <source>
        <dbReference type="SAM" id="Phobius"/>
    </source>
</evidence>